<dbReference type="GO" id="GO:0043169">
    <property type="term" value="F:cation binding"/>
    <property type="evidence" value="ECO:0007669"/>
    <property type="project" value="InterPro"/>
</dbReference>
<dbReference type="GO" id="GO:0005978">
    <property type="term" value="P:glycogen biosynthetic process"/>
    <property type="evidence" value="ECO:0007669"/>
    <property type="project" value="TreeGrafter"/>
</dbReference>
<feature type="domain" description="Alpha-amylase/branching enzyme C-terminal all beta" evidence="1">
    <location>
        <begin position="46"/>
        <end position="142"/>
    </location>
</feature>
<dbReference type="FunFam" id="2.60.40.1180:FF:000002">
    <property type="entry name" value="1,4-alpha-glucan branching enzyme GlgB"/>
    <property type="match status" value="1"/>
</dbReference>
<comment type="caution">
    <text evidence="2">The sequence shown here is derived from an EMBL/GenBank/DDBJ whole genome shotgun (WGS) entry which is preliminary data.</text>
</comment>
<dbReference type="AlphaFoldDB" id="T0ZQK7"/>
<evidence type="ECO:0000313" key="2">
    <source>
        <dbReference type="EMBL" id="EQD46938.1"/>
    </source>
</evidence>
<dbReference type="PANTHER" id="PTHR43651">
    <property type="entry name" value="1,4-ALPHA-GLUCAN-BRANCHING ENZYME"/>
    <property type="match status" value="1"/>
</dbReference>
<name>T0ZQK7_9ZZZZ</name>
<dbReference type="PANTHER" id="PTHR43651:SF3">
    <property type="entry name" value="1,4-ALPHA-GLUCAN-BRANCHING ENZYME"/>
    <property type="match status" value="1"/>
</dbReference>
<protein>
    <submittedName>
        <fullName evidence="2">Glycogen branching enzyme</fullName>
    </submittedName>
</protein>
<dbReference type="SUPFAM" id="SSF51011">
    <property type="entry name" value="Glycosyl hydrolase domain"/>
    <property type="match status" value="1"/>
</dbReference>
<dbReference type="InterPro" id="IPR013780">
    <property type="entry name" value="Glyco_hydro_b"/>
</dbReference>
<evidence type="ECO:0000259" key="1">
    <source>
        <dbReference type="Pfam" id="PF02806"/>
    </source>
</evidence>
<accession>T0ZQK7</accession>
<gene>
    <name evidence="2" type="ORF">B2A_08660</name>
</gene>
<dbReference type="InterPro" id="IPR006048">
    <property type="entry name" value="A-amylase/branching_C"/>
</dbReference>
<sequence>MNGELSWDQARSQNGSRIMKLVSDLNSLYVESGIADLDPDPKGFEWIDFSDSAASIISFYRHTPNGSDYIAVFNLTPVPRTGYRIGVHSAGTYREVLNTDAAIYGGSNMGNFGGVTAIESPSHGKERSIVLTLPPLACVVFESRRPS</sequence>
<dbReference type="Gene3D" id="2.60.40.1180">
    <property type="entry name" value="Golgi alpha-mannosidase II"/>
    <property type="match status" value="1"/>
</dbReference>
<dbReference type="GO" id="GO:0005829">
    <property type="term" value="C:cytosol"/>
    <property type="evidence" value="ECO:0007669"/>
    <property type="project" value="TreeGrafter"/>
</dbReference>
<dbReference type="Pfam" id="PF02806">
    <property type="entry name" value="Alpha-amylase_C"/>
    <property type="match status" value="1"/>
</dbReference>
<proteinExistence type="predicted"/>
<reference evidence="2" key="1">
    <citation type="submission" date="2013-08" db="EMBL/GenBank/DDBJ databases">
        <authorList>
            <person name="Mendez C."/>
            <person name="Richter M."/>
            <person name="Ferrer M."/>
            <person name="Sanchez J."/>
        </authorList>
    </citation>
    <scope>NUCLEOTIDE SEQUENCE</scope>
</reference>
<dbReference type="GO" id="GO:0003844">
    <property type="term" value="F:1,4-alpha-glucan branching enzyme activity"/>
    <property type="evidence" value="ECO:0007669"/>
    <property type="project" value="TreeGrafter"/>
</dbReference>
<dbReference type="EMBL" id="AUZZ01006242">
    <property type="protein sequence ID" value="EQD46938.1"/>
    <property type="molecule type" value="Genomic_DNA"/>
</dbReference>
<organism evidence="2">
    <name type="scientific">mine drainage metagenome</name>
    <dbReference type="NCBI Taxonomy" id="410659"/>
    <lineage>
        <taxon>unclassified sequences</taxon>
        <taxon>metagenomes</taxon>
        <taxon>ecological metagenomes</taxon>
    </lineage>
</organism>
<reference evidence="2" key="2">
    <citation type="journal article" date="2014" name="ISME J.">
        <title>Microbial stratification in low pH oxic and suboxic macroscopic growths along an acid mine drainage.</title>
        <authorList>
            <person name="Mendez-Garcia C."/>
            <person name="Mesa V."/>
            <person name="Sprenger R.R."/>
            <person name="Richter M."/>
            <person name="Diez M.S."/>
            <person name="Solano J."/>
            <person name="Bargiela R."/>
            <person name="Golyshina O.V."/>
            <person name="Manteca A."/>
            <person name="Ramos J.L."/>
            <person name="Gallego J.R."/>
            <person name="Llorente I."/>
            <person name="Martins Dos Santos V.A."/>
            <person name="Jensen O.N."/>
            <person name="Pelaez A.I."/>
            <person name="Sanchez J."/>
            <person name="Ferrer M."/>
        </authorList>
    </citation>
    <scope>NUCLEOTIDE SEQUENCE</scope>
</reference>